<name>A0A0U0ZSU9_9MYCO</name>
<organism evidence="1 2">
    <name type="scientific">Mycobacteroides abscessus</name>
    <dbReference type="NCBI Taxonomy" id="36809"/>
    <lineage>
        <taxon>Bacteria</taxon>
        <taxon>Bacillati</taxon>
        <taxon>Actinomycetota</taxon>
        <taxon>Actinomycetes</taxon>
        <taxon>Mycobacteriales</taxon>
        <taxon>Mycobacteriaceae</taxon>
        <taxon>Mycobacteroides</taxon>
    </lineage>
</organism>
<gene>
    <name evidence="1" type="ORF">ERS075579_03978</name>
</gene>
<proteinExistence type="predicted"/>
<dbReference type="AlphaFoldDB" id="A0A0U0ZSU9"/>
<evidence type="ECO:0000313" key="1">
    <source>
        <dbReference type="EMBL" id="CPV66314.1"/>
    </source>
</evidence>
<dbReference type="Proteomes" id="UP000045782">
    <property type="component" value="Unassembled WGS sequence"/>
</dbReference>
<dbReference type="EMBL" id="CSWP01000009">
    <property type="protein sequence ID" value="CPV66314.1"/>
    <property type="molecule type" value="Genomic_DNA"/>
</dbReference>
<evidence type="ECO:0000313" key="2">
    <source>
        <dbReference type="Proteomes" id="UP000045782"/>
    </source>
</evidence>
<accession>A0A0U0ZSU9</accession>
<protein>
    <submittedName>
        <fullName evidence="1">Uncharacterized protein</fullName>
    </submittedName>
</protein>
<reference evidence="1 2" key="1">
    <citation type="submission" date="2015-03" db="EMBL/GenBank/DDBJ databases">
        <authorList>
            <person name="Murphy D."/>
        </authorList>
    </citation>
    <scope>NUCLEOTIDE SEQUENCE [LARGE SCALE GENOMIC DNA]</scope>
    <source>
        <strain evidence="1 2">PAP088</strain>
    </source>
</reference>
<sequence length="225" mass="24441">MTAFHEGLFRRPEPAPPPRVLESAVVQRTTFLVPPIDEKAPVAPVPAHIVAAVHAARWPGILLPKLSIGGNLVYPVIAPNLPAWHQRVAARQRPELDPSTIVLWESWTEDLGPMPPATALSIVGFVSDARAHLARRAVNALRGLGAGMVVHTGVRGPTQDSRWECDYQGLFLAWAPAKPPAALCVPGRLGPVATARRIALTRVYEEKLFSWALHSRYGPASPTNR</sequence>